<reference evidence="1 2" key="1">
    <citation type="submission" date="2016-07" db="EMBL/GenBank/DDBJ databases">
        <authorList>
            <consortium name="Pathogen Informatics"/>
        </authorList>
    </citation>
    <scope>NUCLEOTIDE SEQUENCE [LARGE SCALE GENOMIC DNA]</scope>
</reference>
<proteinExistence type="predicted"/>
<dbReference type="VEuPathDB" id="PlasmoDB:PVX_106210"/>
<organism evidence="1 2">
    <name type="scientific">Plasmodium vivax</name>
    <name type="common">malaria parasite P. vivax</name>
    <dbReference type="NCBI Taxonomy" id="5855"/>
    <lineage>
        <taxon>Eukaryota</taxon>
        <taxon>Sar</taxon>
        <taxon>Alveolata</taxon>
        <taxon>Apicomplexa</taxon>
        <taxon>Aconoidasida</taxon>
        <taxon>Haemosporida</taxon>
        <taxon>Plasmodiidae</taxon>
        <taxon>Plasmodium</taxon>
        <taxon>Plasmodium (Plasmodium)</taxon>
    </lineage>
</organism>
<dbReference type="VEuPathDB" id="PlasmoDB:PVPAM_040037100"/>
<dbReference type="EMBL" id="FLYI01000033">
    <property type="protein sequence ID" value="SCA59799.1"/>
    <property type="molecule type" value="Genomic_DNA"/>
</dbReference>
<evidence type="ECO:0000313" key="1">
    <source>
        <dbReference type="EMBL" id="SCA59799.1"/>
    </source>
</evidence>
<dbReference type="InterPro" id="IPR008780">
    <property type="entry name" value="Plasmodium_Vir"/>
</dbReference>
<protein>
    <submittedName>
        <fullName evidence="1">VIR protein</fullName>
    </submittedName>
</protein>
<dbReference type="Pfam" id="PF05795">
    <property type="entry name" value="Plasmodium_Vir"/>
    <property type="match status" value="1"/>
</dbReference>
<evidence type="ECO:0000313" key="2">
    <source>
        <dbReference type="Proteomes" id="UP000305196"/>
    </source>
</evidence>
<dbReference type="VEuPathDB" id="PlasmoDB:PVP01_0003270"/>
<dbReference type="Proteomes" id="UP000305196">
    <property type="component" value="Unassembled WGS sequence"/>
</dbReference>
<sequence length="496" mass="56706">MPCSNRTGEYLSYNCYDTLNILFGKSQLSDDGEKFFNKTTEQFKEVSQFIKENNNILNDLARFLTADNVFVKPWYHMCCMYINFWLNEQVKNSYNDKYSSKFHIFANFAKTFAEERGSDGYPKNTCENYIKKIDGEKYHKKKILYNLYDLYTEHKTHLHDGNREQLCNNINIIVKGSHDAKDHIKQDKDFAKRLKELKDLIKKKKPHDGKCNNYNILENMLPKDDPMPRVETPVMTAHNSLVTDPLPKSPNQDLEHRVGDMSRNVQTVLSENEKLPQKSELQVATNTAMAPLQNIQEKPAHTETQERYLLHNTRSHEDPIDNRRSHVDTLDNGRSHIDALDNGRSHIDALDNTVLQGVSLHETFPEVDRLDTTLPQAARFLEQDTESPPKKYQLLEDTQDISSQTGGVLGSIQNTITEVLGSVEPAPVLGVSGGMGALFLLFKYTPVGTFFRGRRGRTHGIPSGFHGPFPGGFPVYDDYYGGNFGNDRFHISYQAE</sequence>
<gene>
    <name evidence="1" type="ORF">PVC01_000021500</name>
</gene>
<name>A0A1G4E2P2_PLAVI</name>
<accession>A0A1G4E2P2</accession>
<dbReference type="AlphaFoldDB" id="A0A1G4E2P2"/>
<dbReference type="VEuPathDB" id="PlasmoDB:PVW1_000026400"/>